<evidence type="ECO:0000313" key="5">
    <source>
        <dbReference type="Proteomes" id="UP000664303"/>
    </source>
</evidence>
<dbReference type="Gene3D" id="3.50.50.60">
    <property type="entry name" value="FAD/NAD(P)-binding domain"/>
    <property type="match status" value="2"/>
</dbReference>
<dbReference type="PRINTS" id="PR00368">
    <property type="entry name" value="FADPNR"/>
</dbReference>
<sequence>MVHHLQAQAEPITEHEDAIRDKLRELNVPALLMSIVHMTGDTGVLSRVRAPRMINVVEASAGGEEVLEGGYTRAEAEQVHEELLKAIAAYRARGCTLPELDDSVSAHLYEYMCGHELDQQYLDFIREEIALDGVDRRGLQLETEALKAAAADFPVVIIGAGMGGVLAAIRLDEAGVPCTVIEKNPGIGGTWFENHYPGCRVDVPGHSYSYSFEPNHDWSCHYPLADEIRAYFDRCAQDYDVKRRIRFNTEVEAARFDDASGTWEVTVVDGEGKRDTLVARAVISAVGQLNRPKLPEIPGRDSFKGDLFHSAAWPEGLDLTGKRVAVIGSGASAFQIIPELAGCAAHLTVFQRSPAWMFPNPGYHTPVGEGQKWALRKLPYYSKWYRFWLFYTSTEGVYEQTQADPNWKESRSVSAANDVMREQLTAWIESQVRDPQLLAKVLPTYPPFGKRILQDNGSYLAALQKPNVEVVTSGIEAITETGVRTADGRLHAVDAIACATGFHADRFLFPMAVTGRDGISLNEQWSGTNGRAYLGITVPNFPNLFCIYGPNTNLVVAGSIAHNAESQVNYILRCIRLLLERGKQTLECRQAVHDAYNERVDAVNAATAWGCPQVDNWYKNDQGRVTANLPFRVIEYWQMTKQPDPEDYTFR</sequence>
<dbReference type="EMBL" id="JAFKCZ010000005">
    <property type="protein sequence ID" value="MBN7796507.1"/>
    <property type="molecule type" value="Genomic_DNA"/>
</dbReference>
<reference evidence="4" key="1">
    <citation type="submission" date="2021-02" db="EMBL/GenBank/DDBJ databases">
        <title>PHA producing bacteria isolated from coastal sediment in Guangdong, Shenzhen.</title>
        <authorList>
            <person name="Zheng W."/>
            <person name="Yu S."/>
            <person name="Huang Y."/>
        </authorList>
    </citation>
    <scope>NUCLEOTIDE SEQUENCE</scope>
    <source>
        <strain evidence="4">TN14-10</strain>
    </source>
</reference>
<dbReference type="GO" id="GO:0050660">
    <property type="term" value="F:flavin adenine dinucleotide binding"/>
    <property type="evidence" value="ECO:0007669"/>
    <property type="project" value="InterPro"/>
</dbReference>
<proteinExistence type="predicted"/>
<keyword evidence="1" id="KW-0285">Flavoprotein</keyword>
<evidence type="ECO:0000256" key="1">
    <source>
        <dbReference type="ARBA" id="ARBA00022630"/>
    </source>
</evidence>
<comment type="caution">
    <text evidence="4">The sequence shown here is derived from an EMBL/GenBank/DDBJ whole genome shotgun (WGS) entry which is preliminary data.</text>
</comment>
<dbReference type="PRINTS" id="PR00411">
    <property type="entry name" value="PNDRDTASEI"/>
</dbReference>
<keyword evidence="5" id="KW-1185">Reference proteome</keyword>
<dbReference type="GO" id="GO:0004499">
    <property type="term" value="F:N,N-dimethylaniline monooxygenase activity"/>
    <property type="evidence" value="ECO:0007669"/>
    <property type="project" value="InterPro"/>
</dbReference>
<gene>
    <name evidence="4" type="ORF">JYP50_07890</name>
</gene>
<evidence type="ECO:0000256" key="3">
    <source>
        <dbReference type="ARBA" id="ARBA00023002"/>
    </source>
</evidence>
<name>A0A939DFD4_9GAMM</name>
<keyword evidence="3" id="KW-0560">Oxidoreductase</keyword>
<dbReference type="GO" id="GO:0050661">
    <property type="term" value="F:NADP binding"/>
    <property type="evidence" value="ECO:0007669"/>
    <property type="project" value="InterPro"/>
</dbReference>
<dbReference type="PANTHER" id="PTHR42877">
    <property type="entry name" value="L-ORNITHINE N(5)-MONOOXYGENASE-RELATED"/>
    <property type="match status" value="1"/>
</dbReference>
<dbReference type="AlphaFoldDB" id="A0A939DFD4"/>
<dbReference type="PANTHER" id="PTHR42877:SF4">
    <property type="entry name" value="FAD_NAD(P)-BINDING DOMAIN-CONTAINING PROTEIN-RELATED"/>
    <property type="match status" value="1"/>
</dbReference>
<dbReference type="RefSeq" id="WP_206559952.1">
    <property type="nucleotide sequence ID" value="NZ_JAFKCZ010000005.1"/>
</dbReference>
<keyword evidence="2" id="KW-0274">FAD</keyword>
<dbReference type="InterPro" id="IPR020946">
    <property type="entry name" value="Flavin_mOase-like"/>
</dbReference>
<dbReference type="Pfam" id="PF00743">
    <property type="entry name" value="FMO-like"/>
    <property type="match status" value="1"/>
</dbReference>
<accession>A0A939DFD4</accession>
<dbReference type="SUPFAM" id="SSF51905">
    <property type="entry name" value="FAD/NAD(P)-binding domain"/>
    <property type="match status" value="1"/>
</dbReference>
<dbReference type="Proteomes" id="UP000664303">
    <property type="component" value="Unassembled WGS sequence"/>
</dbReference>
<evidence type="ECO:0000256" key="2">
    <source>
        <dbReference type="ARBA" id="ARBA00022827"/>
    </source>
</evidence>
<organism evidence="4 5">
    <name type="scientific">Parahaliea mediterranea</name>
    <dbReference type="NCBI Taxonomy" id="651086"/>
    <lineage>
        <taxon>Bacteria</taxon>
        <taxon>Pseudomonadati</taxon>
        <taxon>Pseudomonadota</taxon>
        <taxon>Gammaproteobacteria</taxon>
        <taxon>Cellvibrionales</taxon>
        <taxon>Halieaceae</taxon>
        <taxon>Parahaliea</taxon>
    </lineage>
</organism>
<dbReference type="InterPro" id="IPR036188">
    <property type="entry name" value="FAD/NAD-bd_sf"/>
</dbReference>
<evidence type="ECO:0000313" key="4">
    <source>
        <dbReference type="EMBL" id="MBN7796507.1"/>
    </source>
</evidence>
<dbReference type="InterPro" id="IPR051209">
    <property type="entry name" value="FAD-bind_Monooxygenase_sf"/>
</dbReference>
<protein>
    <submittedName>
        <fullName evidence="4">NAD(P)-binding domain-containing protein</fullName>
    </submittedName>
</protein>